<dbReference type="STRING" id="1792845.BC343_26325"/>
<reference evidence="2 3" key="1">
    <citation type="submission" date="2016-07" db="EMBL/GenBank/DDBJ databases">
        <title>Genomic analysis of zinc-resistant bacterium Mucilaginibacter pedocola TBZ30.</title>
        <authorList>
            <person name="Huang J."/>
            <person name="Tang J."/>
        </authorList>
    </citation>
    <scope>NUCLEOTIDE SEQUENCE [LARGE SCALE GENOMIC DNA]</scope>
    <source>
        <strain evidence="2 3">TBZ30</strain>
    </source>
</reference>
<evidence type="ECO:0000256" key="1">
    <source>
        <dbReference type="SAM" id="Phobius"/>
    </source>
</evidence>
<feature type="transmembrane region" description="Helical" evidence="1">
    <location>
        <begin position="44"/>
        <end position="62"/>
    </location>
</feature>
<dbReference type="AlphaFoldDB" id="A0A1S9PH24"/>
<name>A0A1S9PH24_9SPHI</name>
<dbReference type="RefSeq" id="WP_078347816.1">
    <property type="nucleotide sequence ID" value="NZ_MBTF01000008.1"/>
</dbReference>
<dbReference type="EMBL" id="MBTF01000008">
    <property type="protein sequence ID" value="OOQ60274.1"/>
    <property type="molecule type" value="Genomic_DNA"/>
</dbReference>
<organism evidence="2 3">
    <name type="scientific">Mucilaginibacter pedocola</name>
    <dbReference type="NCBI Taxonomy" id="1792845"/>
    <lineage>
        <taxon>Bacteria</taxon>
        <taxon>Pseudomonadati</taxon>
        <taxon>Bacteroidota</taxon>
        <taxon>Sphingobacteriia</taxon>
        <taxon>Sphingobacteriales</taxon>
        <taxon>Sphingobacteriaceae</taxon>
        <taxon>Mucilaginibacter</taxon>
    </lineage>
</organism>
<gene>
    <name evidence="2" type="ORF">BC343_26325</name>
</gene>
<evidence type="ECO:0000313" key="2">
    <source>
        <dbReference type="EMBL" id="OOQ60274.1"/>
    </source>
</evidence>
<feature type="transmembrane region" description="Helical" evidence="1">
    <location>
        <begin position="20"/>
        <end position="38"/>
    </location>
</feature>
<dbReference type="OrthoDB" id="7172951at2"/>
<sequence length="283" mass="32763">MFETVSVDEALLRGKRVVSYPVLAIIFIPIVLVFALFLKLEFSGWFIAVAIILSIVLGWLYWSIYITKWRLWAFENVRNVHELKKRAVKEKLIWADGSFWERTEIWSPEQKEQWMGLQAKFKQNDIFHNDVLVPAQVEVYYSKFNAAGTLLIGVLLFVVGIYSFISNEMGMVQWILLVVGALLAVMGYRHYNNPNPQLILSNDGVKLADGAFYRWEDIRNEDTKVVSSGKSSKTYFKFMSPDGEQSVEISELDITQARLDHLLRIYRGRSDNRFADTRNFNNA</sequence>
<proteinExistence type="predicted"/>
<feature type="transmembrane region" description="Helical" evidence="1">
    <location>
        <begin position="171"/>
        <end position="188"/>
    </location>
</feature>
<protein>
    <submittedName>
        <fullName evidence="2">Uncharacterized protein</fullName>
    </submittedName>
</protein>
<keyword evidence="1" id="KW-0812">Transmembrane</keyword>
<keyword evidence="1" id="KW-0472">Membrane</keyword>
<dbReference type="Proteomes" id="UP000189739">
    <property type="component" value="Unassembled WGS sequence"/>
</dbReference>
<evidence type="ECO:0000313" key="3">
    <source>
        <dbReference type="Proteomes" id="UP000189739"/>
    </source>
</evidence>
<keyword evidence="1" id="KW-1133">Transmembrane helix</keyword>
<feature type="transmembrane region" description="Helical" evidence="1">
    <location>
        <begin position="144"/>
        <end position="165"/>
    </location>
</feature>
<keyword evidence="3" id="KW-1185">Reference proteome</keyword>
<comment type="caution">
    <text evidence="2">The sequence shown here is derived from an EMBL/GenBank/DDBJ whole genome shotgun (WGS) entry which is preliminary data.</text>
</comment>
<accession>A0A1S9PH24</accession>